<dbReference type="AlphaFoldDB" id="A0A1H9YX14"/>
<evidence type="ECO:0000256" key="1">
    <source>
        <dbReference type="SAM" id="MobiDB-lite"/>
    </source>
</evidence>
<protein>
    <submittedName>
        <fullName evidence="2">Uncharacterized protein</fullName>
    </submittedName>
</protein>
<keyword evidence="3" id="KW-1185">Reference proteome</keyword>
<dbReference type="EMBL" id="FOIE01000001">
    <property type="protein sequence ID" value="SES73690.1"/>
    <property type="molecule type" value="Genomic_DNA"/>
</dbReference>
<evidence type="ECO:0000313" key="3">
    <source>
        <dbReference type="Proteomes" id="UP000198507"/>
    </source>
</evidence>
<dbReference type="Proteomes" id="UP000198507">
    <property type="component" value="Unassembled WGS sequence"/>
</dbReference>
<accession>A0A1H9YX14</accession>
<evidence type="ECO:0000313" key="2">
    <source>
        <dbReference type="EMBL" id="SES73690.1"/>
    </source>
</evidence>
<feature type="region of interest" description="Disordered" evidence="1">
    <location>
        <begin position="37"/>
        <end position="60"/>
    </location>
</feature>
<dbReference type="RefSeq" id="WP_091438080.1">
    <property type="nucleotide sequence ID" value="NZ_FOIE01000001.1"/>
</dbReference>
<organism evidence="2 3">
    <name type="scientific">Geodermatophilus poikilotrophus</name>
    <dbReference type="NCBI Taxonomy" id="1333667"/>
    <lineage>
        <taxon>Bacteria</taxon>
        <taxon>Bacillati</taxon>
        <taxon>Actinomycetota</taxon>
        <taxon>Actinomycetes</taxon>
        <taxon>Geodermatophilales</taxon>
        <taxon>Geodermatophilaceae</taxon>
        <taxon>Geodermatophilus</taxon>
    </lineage>
</organism>
<gene>
    <name evidence="2" type="ORF">SAMN04488546_0320</name>
</gene>
<name>A0A1H9YX14_9ACTN</name>
<proteinExistence type="predicted"/>
<sequence>MNRFSAPNLRNSRSGGRAATARPRDAARLQTLARRYGGCPNAAHGHHRAGTDVPHGQVEV</sequence>
<feature type="region of interest" description="Disordered" evidence="1">
    <location>
        <begin position="1"/>
        <end position="25"/>
    </location>
</feature>
<reference evidence="3" key="1">
    <citation type="submission" date="2016-10" db="EMBL/GenBank/DDBJ databases">
        <authorList>
            <person name="Varghese N."/>
            <person name="Submissions S."/>
        </authorList>
    </citation>
    <scope>NUCLEOTIDE SEQUENCE [LARGE SCALE GENOMIC DNA]</scope>
    <source>
        <strain evidence="3">DSM 44209</strain>
    </source>
</reference>